<organism evidence="1 2">
    <name type="scientific">Qipengyuania aurantiaca</name>
    <dbReference type="NCBI Taxonomy" id="2867233"/>
    <lineage>
        <taxon>Bacteria</taxon>
        <taxon>Pseudomonadati</taxon>
        <taxon>Pseudomonadota</taxon>
        <taxon>Alphaproteobacteria</taxon>
        <taxon>Sphingomonadales</taxon>
        <taxon>Erythrobacteraceae</taxon>
        <taxon>Qipengyuania</taxon>
    </lineage>
</organism>
<keyword evidence="2" id="KW-1185">Reference proteome</keyword>
<dbReference type="PANTHER" id="PTHR36922:SF1">
    <property type="entry name" value="DUF1993 DOMAIN-CONTAINING PROTEIN"/>
    <property type="match status" value="1"/>
</dbReference>
<gene>
    <name evidence="1" type="ORF">K3148_05200</name>
</gene>
<sequence length="168" mass="18790">MSYAESAFATFDNMLGSLLNVVGKAMKADMGDAVLETKLAEDMFPLETQFRVAINQLNIALERVFGMKQVLDEEAYASLEEVASKLQEMKGKLATVRESGTTGPDGEIDFTLPNGMRFVMSAEEYIRDWTMPNFYFHTTMAYALLRHNGLAIGKADFVPHMVRYARPA</sequence>
<dbReference type="PANTHER" id="PTHR36922">
    <property type="entry name" value="BLL2446 PROTEIN"/>
    <property type="match status" value="1"/>
</dbReference>
<dbReference type="RefSeq" id="WP_221426250.1">
    <property type="nucleotide sequence ID" value="NZ_CP081295.1"/>
</dbReference>
<reference evidence="1 2" key="1">
    <citation type="submission" date="2021-08" db="EMBL/GenBank/DDBJ databases">
        <title>Comparative Genomics Analysis of the Genus Qipengyuania Reveals Extensive Genetic Diversity and Metabolic Versatility, Including the Description of Fifteen Novel Species.</title>
        <authorList>
            <person name="Liu Y."/>
        </authorList>
    </citation>
    <scope>NUCLEOTIDE SEQUENCE [LARGE SCALE GENOMIC DNA]</scope>
    <source>
        <strain evidence="1 2">1NDH13</strain>
    </source>
</reference>
<dbReference type="Proteomes" id="UP000824281">
    <property type="component" value="Chromosome"/>
</dbReference>
<dbReference type="SUPFAM" id="SSF109854">
    <property type="entry name" value="DinB/YfiT-like putative metalloenzymes"/>
    <property type="match status" value="1"/>
</dbReference>
<name>A0ABX8ZP41_9SPHN</name>
<proteinExistence type="predicted"/>
<protein>
    <submittedName>
        <fullName evidence="1">DUF1993 domain-containing protein</fullName>
    </submittedName>
</protein>
<dbReference type="Gene3D" id="1.20.120.450">
    <property type="entry name" value="dinb family like domain"/>
    <property type="match status" value="1"/>
</dbReference>
<evidence type="ECO:0000313" key="1">
    <source>
        <dbReference type="EMBL" id="QZD90788.1"/>
    </source>
</evidence>
<dbReference type="InterPro" id="IPR018531">
    <property type="entry name" value="DUF1993"/>
</dbReference>
<evidence type="ECO:0000313" key="2">
    <source>
        <dbReference type="Proteomes" id="UP000824281"/>
    </source>
</evidence>
<dbReference type="InterPro" id="IPR034660">
    <property type="entry name" value="DinB/YfiT-like"/>
</dbReference>
<dbReference type="Pfam" id="PF09351">
    <property type="entry name" value="DUF1993"/>
    <property type="match status" value="1"/>
</dbReference>
<accession>A0ABX8ZP41</accession>
<dbReference type="EMBL" id="CP081295">
    <property type="protein sequence ID" value="QZD90788.1"/>
    <property type="molecule type" value="Genomic_DNA"/>
</dbReference>